<accession>A0A1Y0HZD3</accession>
<protein>
    <submittedName>
        <fullName evidence="1">3-methyladenine DNA glycosylase</fullName>
    </submittedName>
</protein>
<reference evidence="1 2" key="1">
    <citation type="submission" date="2017-05" db="EMBL/GenBank/DDBJ databases">
        <authorList>
            <person name="Song R."/>
            <person name="Chenine A.L."/>
            <person name="Ruprecht R.M."/>
        </authorList>
    </citation>
    <scope>NUCLEOTIDE SEQUENCE [LARGE SCALE GENOMIC DNA]</scope>
    <source>
        <strain evidence="1 2">PSBB019</strain>
    </source>
</reference>
<evidence type="ECO:0000313" key="1">
    <source>
        <dbReference type="EMBL" id="ARU53547.1"/>
    </source>
</evidence>
<dbReference type="EMBL" id="CP021383">
    <property type="protein sequence ID" value="ARU53547.1"/>
    <property type="molecule type" value="Genomic_DNA"/>
</dbReference>
<dbReference type="Proteomes" id="UP000196228">
    <property type="component" value="Chromosome"/>
</dbReference>
<dbReference type="KEGG" id="cceu:CBR64_01125"/>
<evidence type="ECO:0000313" key="2">
    <source>
        <dbReference type="Proteomes" id="UP000196228"/>
    </source>
</evidence>
<proteinExistence type="predicted"/>
<sequence length="333" mass="36833">MVPPTTTATASATTVVRPVVLAAEEWTACERAHAERADAFTAGWRERKPLGEKHAFEDFLFTYYPTRPAQLRRWHPGPGVVLARPASPTLAAAPDDEAADPYAARAGWRWYRETPAGLTLDADAFLADRGDTVRYLHGLLSATASRPGRFGCFGLHEWAMVYRDRATGRDHRHPLPLRLGHDGTDRVVESHPVQCSHFDAFRFFTPEAGPLNRLRPTRETQPALEQPGCLHATMDLYKWALKLTPAAPGDLVLDCFELARDVRVVDMQASPYDVSSYGLDPVAIETPEGKAEYVRHQREFAERGAVLRARLLAVCDALLGGPDAREVSATASR</sequence>
<gene>
    <name evidence="1" type="ORF">CBR64_01125</name>
</gene>
<dbReference type="AlphaFoldDB" id="A0A1Y0HZD3"/>
<name>A0A1Y0HZD3_CELCE</name>
<organism evidence="1 2">
    <name type="scientific">Cellulosimicrobium cellulans</name>
    <name type="common">Arthrobacter luteus</name>
    <dbReference type="NCBI Taxonomy" id="1710"/>
    <lineage>
        <taxon>Bacteria</taxon>
        <taxon>Bacillati</taxon>
        <taxon>Actinomycetota</taxon>
        <taxon>Actinomycetes</taxon>
        <taxon>Micrococcales</taxon>
        <taxon>Promicromonosporaceae</taxon>
        <taxon>Cellulosimicrobium</taxon>
    </lineage>
</organism>